<proteinExistence type="predicted"/>
<evidence type="ECO:0000313" key="1">
    <source>
        <dbReference type="EMBL" id="THZ37832.1"/>
    </source>
</evidence>
<dbReference type="EMBL" id="QZBN01000706">
    <property type="protein sequence ID" value="THZ37832.1"/>
    <property type="molecule type" value="Genomic_DNA"/>
</dbReference>
<protein>
    <submittedName>
        <fullName evidence="1">Uncharacterized protein</fullName>
    </submittedName>
</protein>
<dbReference type="AlphaFoldDB" id="A0A4S9UH33"/>
<accession>A0A4S9UH33</accession>
<evidence type="ECO:0000313" key="2">
    <source>
        <dbReference type="Proteomes" id="UP000310121"/>
    </source>
</evidence>
<dbReference type="Proteomes" id="UP000310121">
    <property type="component" value="Unassembled WGS sequence"/>
</dbReference>
<gene>
    <name evidence="1" type="ORF">D6C90_06593</name>
</gene>
<reference evidence="1 2" key="1">
    <citation type="submission" date="2018-10" db="EMBL/GenBank/DDBJ databases">
        <title>Fifty Aureobasidium pullulans genomes reveal a recombining polyextremotolerant generalist.</title>
        <authorList>
            <person name="Gostincar C."/>
            <person name="Turk M."/>
            <person name="Zajc J."/>
            <person name="Gunde-Cimerman N."/>
        </authorList>
    </citation>
    <scope>NUCLEOTIDE SEQUENCE [LARGE SCALE GENOMIC DNA]</scope>
    <source>
        <strain evidence="1 2">EXF-3844</strain>
    </source>
</reference>
<name>A0A4S9UH33_AURPU</name>
<organism evidence="1 2">
    <name type="scientific">Aureobasidium pullulans</name>
    <name type="common">Black yeast</name>
    <name type="synonym">Pullularia pullulans</name>
    <dbReference type="NCBI Taxonomy" id="5580"/>
    <lineage>
        <taxon>Eukaryota</taxon>
        <taxon>Fungi</taxon>
        <taxon>Dikarya</taxon>
        <taxon>Ascomycota</taxon>
        <taxon>Pezizomycotina</taxon>
        <taxon>Dothideomycetes</taxon>
        <taxon>Dothideomycetidae</taxon>
        <taxon>Dothideales</taxon>
        <taxon>Saccotheciaceae</taxon>
        <taxon>Aureobasidium</taxon>
    </lineage>
</organism>
<sequence length="289" mass="32538">MENMILNLGIEDGEHDPQSELTDAVETFLWALPPLRSVKLTGGYSRRIVESVLSHCGLSLICLLLGPIEELETAVLADISLIKTVQHKCQNFEELAIPLMRRQGSASEVAVYRSLAQIPALRRLHLSMYCAEPFLWVQNHQSPRGLDSRMSQGDQDLKDQFCRAVIDLAIGQALVASIFDIFTKAKALGSPASESLGIREEALRVLGDFSSTFKLIQWLQYLGRSWTCTPETRDDMCDQCRIVDIDELGEVDEEIRTRFSRLLPKAWQGADGNDWKTQWHGFPLDASYI</sequence>
<comment type="caution">
    <text evidence="1">The sequence shown here is derived from an EMBL/GenBank/DDBJ whole genome shotgun (WGS) entry which is preliminary data.</text>
</comment>